<reference evidence="3" key="1">
    <citation type="journal article" date="2019" name="Int. J. Syst. Evol. Microbiol.">
        <title>The Global Catalogue of Microorganisms (GCM) 10K type strain sequencing project: providing services to taxonomists for standard genome sequencing and annotation.</title>
        <authorList>
            <consortium name="The Broad Institute Genomics Platform"/>
            <consortium name="The Broad Institute Genome Sequencing Center for Infectious Disease"/>
            <person name="Wu L."/>
            <person name="Ma J."/>
        </authorList>
    </citation>
    <scope>NUCLEOTIDE SEQUENCE [LARGE SCALE GENOMIC DNA]</scope>
    <source>
        <strain evidence="3">CECT 8288</strain>
    </source>
</reference>
<sequence>MTTQDQVRFITAKHAGYRLDLSFLNSIKQGFFQLKKAYNDKRTYKNMSTLPDYILKDIGITREDIQAKLENPVWEPRK</sequence>
<feature type="domain" description="YjiS-like" evidence="1">
    <location>
        <begin position="36"/>
        <end position="66"/>
    </location>
</feature>
<organism evidence="2 3">
    <name type="scientific">Reinekea marina</name>
    <dbReference type="NCBI Taxonomy" id="1310421"/>
    <lineage>
        <taxon>Bacteria</taxon>
        <taxon>Pseudomonadati</taxon>
        <taxon>Pseudomonadota</taxon>
        <taxon>Gammaproteobacteria</taxon>
        <taxon>Oceanospirillales</taxon>
        <taxon>Saccharospirillaceae</taxon>
        <taxon>Reinekea</taxon>
    </lineage>
</organism>
<proteinExistence type="predicted"/>
<protein>
    <submittedName>
        <fullName evidence="2">DUF1127 domain-containing protein</fullName>
    </submittedName>
</protein>
<dbReference type="RefSeq" id="WP_216001138.1">
    <property type="nucleotide sequence ID" value="NZ_JAUFQI010000001.1"/>
</dbReference>
<gene>
    <name evidence="2" type="ORF">ACFOND_03240</name>
</gene>
<comment type="caution">
    <text evidence="2">The sequence shown here is derived from an EMBL/GenBank/DDBJ whole genome shotgun (WGS) entry which is preliminary data.</text>
</comment>
<evidence type="ECO:0000313" key="2">
    <source>
        <dbReference type="EMBL" id="MFC3700642.1"/>
    </source>
</evidence>
<dbReference type="InterPro" id="IPR009506">
    <property type="entry name" value="YjiS-like"/>
</dbReference>
<dbReference type="EMBL" id="JBHRYN010000006">
    <property type="protein sequence ID" value="MFC3700642.1"/>
    <property type="molecule type" value="Genomic_DNA"/>
</dbReference>
<evidence type="ECO:0000259" key="1">
    <source>
        <dbReference type="Pfam" id="PF06568"/>
    </source>
</evidence>
<keyword evidence="3" id="KW-1185">Reference proteome</keyword>
<dbReference type="Pfam" id="PF06568">
    <property type="entry name" value="YjiS-like"/>
    <property type="match status" value="1"/>
</dbReference>
<evidence type="ECO:0000313" key="3">
    <source>
        <dbReference type="Proteomes" id="UP001595710"/>
    </source>
</evidence>
<accession>A0ABV7WNW7</accession>
<name>A0ABV7WNW7_9GAMM</name>
<dbReference type="Proteomes" id="UP001595710">
    <property type="component" value="Unassembled WGS sequence"/>
</dbReference>